<evidence type="ECO:0000256" key="1">
    <source>
        <dbReference type="SAM" id="Phobius"/>
    </source>
</evidence>
<evidence type="ECO:0000313" key="3">
    <source>
        <dbReference type="Proteomes" id="UP000034302"/>
    </source>
</evidence>
<proteinExistence type="predicted"/>
<keyword evidence="1" id="KW-0472">Membrane</keyword>
<gene>
    <name evidence="2" type="ORF">UR34_C0009G0002</name>
</gene>
<protein>
    <recommendedName>
        <fullName evidence="4">HTH deoR-type domain-containing protein</fullName>
    </recommendedName>
</protein>
<comment type="caution">
    <text evidence="2">The sequence shown here is derived from an EMBL/GenBank/DDBJ whole genome shotgun (WGS) entry which is preliminary data.</text>
</comment>
<keyword evidence="1" id="KW-0812">Transmembrane</keyword>
<evidence type="ECO:0000313" key="2">
    <source>
        <dbReference type="EMBL" id="KKP43901.1"/>
    </source>
</evidence>
<name>A0A0F9ZY31_9BACT</name>
<organism evidence="2 3">
    <name type="scientific">candidate division WS6 bacterium GW2011_GWC1_33_20</name>
    <dbReference type="NCBI Taxonomy" id="1619089"/>
    <lineage>
        <taxon>Bacteria</taxon>
        <taxon>Candidatus Dojkabacteria</taxon>
    </lineage>
</organism>
<dbReference type="Proteomes" id="UP000034302">
    <property type="component" value="Unassembled WGS sequence"/>
</dbReference>
<keyword evidence="1" id="KW-1133">Transmembrane helix</keyword>
<dbReference type="EMBL" id="LBOV01000009">
    <property type="protein sequence ID" value="KKP43901.1"/>
    <property type="molecule type" value="Genomic_DNA"/>
</dbReference>
<dbReference type="AlphaFoldDB" id="A0A0F9ZY31"/>
<sequence>MFKAIWYIFTTIVGILFFFKLFSKKENSIEIEDREIPESRYLKVKEKKEIPTDLDTLIRKSKSKLNSRQVEILKLFKKRTSLLPSDIYSLHPQVSTRTLRRDMEGLAQLNIVKQEGKTRDAKYLLRD</sequence>
<accession>A0A0F9ZY31</accession>
<evidence type="ECO:0008006" key="4">
    <source>
        <dbReference type="Google" id="ProtNLM"/>
    </source>
</evidence>
<feature type="transmembrane region" description="Helical" evidence="1">
    <location>
        <begin position="6"/>
        <end position="22"/>
    </location>
</feature>
<reference evidence="2 3" key="1">
    <citation type="journal article" date="2015" name="Nature">
        <title>rRNA introns, odd ribosomes, and small enigmatic genomes across a large radiation of phyla.</title>
        <authorList>
            <person name="Brown C.T."/>
            <person name="Hug L.A."/>
            <person name="Thomas B.C."/>
            <person name="Sharon I."/>
            <person name="Castelle C.J."/>
            <person name="Singh A."/>
            <person name="Wilkins M.J."/>
            <person name="Williams K.H."/>
            <person name="Banfield J.F."/>
        </authorList>
    </citation>
    <scope>NUCLEOTIDE SEQUENCE [LARGE SCALE GENOMIC DNA]</scope>
</reference>